<comment type="subcellular location">
    <subcellularLocation>
        <location evidence="1">Membrane</location>
        <topology evidence="1">Multi-pass membrane protein</topology>
    </subcellularLocation>
</comment>
<feature type="transmembrane region" description="Helical" evidence="5">
    <location>
        <begin position="67"/>
        <end position="89"/>
    </location>
</feature>
<dbReference type="PANTHER" id="PTHR43424:SF1">
    <property type="entry name" value="LOCUS PUTATIVE PROTEIN 1-RELATED"/>
    <property type="match status" value="1"/>
</dbReference>
<feature type="transmembrane region" description="Helical" evidence="5">
    <location>
        <begin position="190"/>
        <end position="213"/>
    </location>
</feature>
<reference evidence="7" key="1">
    <citation type="submission" date="2016-10" db="EMBL/GenBank/DDBJ databases">
        <authorList>
            <person name="Varghese N."/>
            <person name="Submissions S."/>
        </authorList>
    </citation>
    <scope>NUCLEOTIDE SEQUENCE [LARGE SCALE GENOMIC DNA]</scope>
    <source>
        <strain evidence="7">OK042</strain>
    </source>
</reference>
<dbReference type="InterPro" id="IPR052556">
    <property type="entry name" value="PolySynth_Transporter"/>
</dbReference>
<evidence type="ECO:0000256" key="5">
    <source>
        <dbReference type="SAM" id="Phobius"/>
    </source>
</evidence>
<keyword evidence="7" id="KW-1185">Reference proteome</keyword>
<dbReference type="CDD" id="cd13128">
    <property type="entry name" value="MATE_Wzx_like"/>
    <property type="match status" value="1"/>
</dbReference>
<evidence type="ECO:0000256" key="3">
    <source>
        <dbReference type="ARBA" id="ARBA00022989"/>
    </source>
</evidence>
<feature type="transmembrane region" description="Helical" evidence="5">
    <location>
        <begin position="101"/>
        <end position="124"/>
    </location>
</feature>
<keyword evidence="2 5" id="KW-0812">Transmembrane</keyword>
<accession>A0A1I3VQT3</accession>
<protein>
    <submittedName>
        <fullName evidence="6">Membrane protein involved in the export of O-antigen and teichoic acid</fullName>
    </submittedName>
</protein>
<feature type="transmembrane region" description="Helical" evidence="5">
    <location>
        <begin position="316"/>
        <end position="336"/>
    </location>
</feature>
<dbReference type="PANTHER" id="PTHR43424">
    <property type="entry name" value="LOCUS PUTATIVE PROTEIN 1-RELATED"/>
    <property type="match status" value="1"/>
</dbReference>
<organism evidence="6 7">
    <name type="scientific">Brevibacillus centrosporus</name>
    <dbReference type="NCBI Taxonomy" id="54910"/>
    <lineage>
        <taxon>Bacteria</taxon>
        <taxon>Bacillati</taxon>
        <taxon>Bacillota</taxon>
        <taxon>Bacilli</taxon>
        <taxon>Bacillales</taxon>
        <taxon>Paenibacillaceae</taxon>
        <taxon>Brevibacillus</taxon>
    </lineage>
</organism>
<dbReference type="InterPro" id="IPR002797">
    <property type="entry name" value="Polysacc_synth"/>
</dbReference>
<sequence length="458" mass="51500">MIQKCRVLALSLVSLVNGSQVLKKIVISSSWLAVERIFRLIISFFVGIAIARYLGPNQFGQLNYAQSFVALFSTVAALGLEGIVVRNIVRQPERRDEILGSAFVLKLFGSLSTIAFTIALIIFLRPDDPHMQWMVALVAMGMILQAFDTIDYWFQSQVNAKVKVYTYATSFFLISMLKVVLIVIKAPLIAFAYAGMAEAVIIMIGLLIGYRVHGNYLRKWRASLTCSLEMLKDSWPLILSSLAILIYMRIDQIMIGDMVGNHELGIYSVVVRLGEMWYFVPLAIVSSTYPSIVASKQISEEIFYERLQHLFDVMALIGYIVAIATTFLAPFLVSFFGQEYSAASSLLICYIWVGLFVNLGLARSSFLNTMNYTKWQFVTSVMGCILNVLLNLLLIPRYGAMGATIASLFSYWFQTHASCFFFKPLHQVGAMQTKAILVPFRLKKIIAQLPIRSKGEYL</sequence>
<evidence type="ECO:0000313" key="6">
    <source>
        <dbReference type="EMBL" id="SFJ97748.1"/>
    </source>
</evidence>
<feature type="transmembrane region" description="Helical" evidence="5">
    <location>
        <begin position="375"/>
        <end position="395"/>
    </location>
</feature>
<gene>
    <name evidence="6" type="ORF">SAMN05518846_107144</name>
</gene>
<dbReference type="Pfam" id="PF01943">
    <property type="entry name" value="Polysacc_synt"/>
    <property type="match status" value="1"/>
</dbReference>
<evidence type="ECO:0000256" key="4">
    <source>
        <dbReference type="ARBA" id="ARBA00023136"/>
    </source>
</evidence>
<keyword evidence="4 5" id="KW-0472">Membrane</keyword>
<keyword evidence="3 5" id="KW-1133">Transmembrane helix</keyword>
<dbReference type="EMBL" id="FORT01000007">
    <property type="protein sequence ID" value="SFJ97748.1"/>
    <property type="molecule type" value="Genomic_DNA"/>
</dbReference>
<feature type="transmembrane region" description="Helical" evidence="5">
    <location>
        <begin position="130"/>
        <end position="152"/>
    </location>
</feature>
<dbReference type="AlphaFoldDB" id="A0A1I3VQT3"/>
<evidence type="ECO:0000256" key="1">
    <source>
        <dbReference type="ARBA" id="ARBA00004141"/>
    </source>
</evidence>
<feature type="transmembrane region" description="Helical" evidence="5">
    <location>
        <begin position="164"/>
        <end position="184"/>
    </location>
</feature>
<dbReference type="STRING" id="1884381.SAMN05518846_107144"/>
<dbReference type="Proteomes" id="UP000198915">
    <property type="component" value="Unassembled WGS sequence"/>
</dbReference>
<proteinExistence type="predicted"/>
<evidence type="ECO:0000256" key="2">
    <source>
        <dbReference type="ARBA" id="ARBA00022692"/>
    </source>
</evidence>
<feature type="transmembrane region" description="Helical" evidence="5">
    <location>
        <begin position="342"/>
        <end position="363"/>
    </location>
</feature>
<name>A0A1I3VQT3_9BACL</name>
<dbReference type="GO" id="GO:0016020">
    <property type="term" value="C:membrane"/>
    <property type="evidence" value="ECO:0007669"/>
    <property type="project" value="UniProtKB-SubCell"/>
</dbReference>
<feature type="transmembrane region" description="Helical" evidence="5">
    <location>
        <begin position="37"/>
        <end position="55"/>
    </location>
</feature>
<evidence type="ECO:0000313" key="7">
    <source>
        <dbReference type="Proteomes" id="UP000198915"/>
    </source>
</evidence>